<dbReference type="GeneID" id="24133356"/>
<dbReference type="AlphaFoldDB" id="A0A067BV08"/>
<dbReference type="EMBL" id="KK583269">
    <property type="protein sequence ID" value="KDO22359.1"/>
    <property type="molecule type" value="Genomic_DNA"/>
</dbReference>
<evidence type="ECO:0000256" key="1">
    <source>
        <dbReference type="SAM" id="MobiDB-lite"/>
    </source>
</evidence>
<name>A0A067BV08_SAPPC</name>
<organism evidence="2 3">
    <name type="scientific">Saprolegnia parasitica (strain CBS 223.65)</name>
    <dbReference type="NCBI Taxonomy" id="695850"/>
    <lineage>
        <taxon>Eukaryota</taxon>
        <taxon>Sar</taxon>
        <taxon>Stramenopiles</taxon>
        <taxon>Oomycota</taxon>
        <taxon>Saprolegniomycetes</taxon>
        <taxon>Saprolegniales</taxon>
        <taxon>Saprolegniaceae</taxon>
        <taxon>Saprolegnia</taxon>
    </lineage>
</organism>
<accession>A0A067BV08</accession>
<dbReference type="KEGG" id="spar:SPRG_11311"/>
<dbReference type="RefSeq" id="XP_012206883.1">
    <property type="nucleotide sequence ID" value="XM_012351493.1"/>
</dbReference>
<sequence length="49" mass="5341">MSSPAKAANATTSSTPAPAAVRQEQAIPTSILCTCCRRKRYVSRGWRPY</sequence>
<protein>
    <submittedName>
        <fullName evidence="2">Uncharacterized protein</fullName>
    </submittedName>
</protein>
<dbReference type="Proteomes" id="UP000030745">
    <property type="component" value="Unassembled WGS sequence"/>
</dbReference>
<evidence type="ECO:0000313" key="2">
    <source>
        <dbReference type="EMBL" id="KDO22359.1"/>
    </source>
</evidence>
<proteinExistence type="predicted"/>
<feature type="compositionally biased region" description="Low complexity" evidence="1">
    <location>
        <begin position="1"/>
        <end position="20"/>
    </location>
</feature>
<dbReference type="VEuPathDB" id="FungiDB:SPRG_11311"/>
<reference evidence="2 3" key="1">
    <citation type="journal article" date="2013" name="PLoS Genet.">
        <title>Distinctive expansion of potential virulence genes in the genome of the oomycete fish pathogen Saprolegnia parasitica.</title>
        <authorList>
            <person name="Jiang R.H."/>
            <person name="de Bruijn I."/>
            <person name="Haas B.J."/>
            <person name="Belmonte R."/>
            <person name="Lobach L."/>
            <person name="Christie J."/>
            <person name="van den Ackerveken G."/>
            <person name="Bottin A."/>
            <person name="Bulone V."/>
            <person name="Diaz-Moreno S.M."/>
            <person name="Dumas B."/>
            <person name="Fan L."/>
            <person name="Gaulin E."/>
            <person name="Govers F."/>
            <person name="Grenville-Briggs L.J."/>
            <person name="Horner N.R."/>
            <person name="Levin J.Z."/>
            <person name="Mammella M."/>
            <person name="Meijer H.J."/>
            <person name="Morris P."/>
            <person name="Nusbaum C."/>
            <person name="Oome S."/>
            <person name="Phillips A.J."/>
            <person name="van Rooyen D."/>
            <person name="Rzeszutek E."/>
            <person name="Saraiva M."/>
            <person name="Secombes C.J."/>
            <person name="Seidl M.F."/>
            <person name="Snel B."/>
            <person name="Stassen J.H."/>
            <person name="Sykes S."/>
            <person name="Tripathy S."/>
            <person name="van den Berg H."/>
            <person name="Vega-Arreguin J.C."/>
            <person name="Wawra S."/>
            <person name="Young S.K."/>
            <person name="Zeng Q."/>
            <person name="Dieguez-Uribeondo J."/>
            <person name="Russ C."/>
            <person name="Tyler B.M."/>
            <person name="van West P."/>
        </authorList>
    </citation>
    <scope>NUCLEOTIDE SEQUENCE [LARGE SCALE GENOMIC DNA]</scope>
    <source>
        <strain evidence="2 3">CBS 223.65</strain>
    </source>
</reference>
<keyword evidence="3" id="KW-1185">Reference proteome</keyword>
<gene>
    <name evidence="2" type="ORF">SPRG_11311</name>
</gene>
<evidence type="ECO:0000313" key="3">
    <source>
        <dbReference type="Proteomes" id="UP000030745"/>
    </source>
</evidence>
<feature type="region of interest" description="Disordered" evidence="1">
    <location>
        <begin position="1"/>
        <end position="22"/>
    </location>
</feature>